<gene>
    <name evidence="1" type="ORF">BB561_002272</name>
</gene>
<keyword evidence="2" id="KW-1185">Reference proteome</keyword>
<comment type="caution">
    <text evidence="1">The sequence shown here is derived from an EMBL/GenBank/DDBJ whole genome shotgun (WGS) entry which is preliminary data.</text>
</comment>
<dbReference type="AlphaFoldDB" id="A0A2T9YR41"/>
<evidence type="ECO:0000313" key="1">
    <source>
        <dbReference type="EMBL" id="PVU94771.1"/>
    </source>
</evidence>
<reference evidence="1 2" key="1">
    <citation type="journal article" date="2018" name="MBio">
        <title>Comparative Genomics Reveals the Core Gene Toolbox for the Fungus-Insect Symbiosis.</title>
        <authorList>
            <person name="Wang Y."/>
            <person name="Stata M."/>
            <person name="Wang W."/>
            <person name="Stajich J.E."/>
            <person name="White M.M."/>
            <person name="Moncalvo J.M."/>
        </authorList>
    </citation>
    <scope>NUCLEOTIDE SEQUENCE [LARGE SCALE GENOMIC DNA]</scope>
    <source>
        <strain evidence="1 2">SWE-8-4</strain>
    </source>
</reference>
<organism evidence="1 2">
    <name type="scientific">Smittium simulii</name>
    <dbReference type="NCBI Taxonomy" id="133385"/>
    <lineage>
        <taxon>Eukaryota</taxon>
        <taxon>Fungi</taxon>
        <taxon>Fungi incertae sedis</taxon>
        <taxon>Zoopagomycota</taxon>
        <taxon>Kickxellomycotina</taxon>
        <taxon>Harpellomycetes</taxon>
        <taxon>Harpellales</taxon>
        <taxon>Legeriomycetaceae</taxon>
        <taxon>Smittium</taxon>
    </lineage>
</organism>
<accession>A0A2T9YR41</accession>
<evidence type="ECO:0000313" key="2">
    <source>
        <dbReference type="Proteomes" id="UP000245383"/>
    </source>
</evidence>
<dbReference type="EMBL" id="MBFR01000075">
    <property type="protein sequence ID" value="PVU94771.1"/>
    <property type="molecule type" value="Genomic_DNA"/>
</dbReference>
<protein>
    <submittedName>
        <fullName evidence="1">Uncharacterized protein</fullName>
    </submittedName>
</protein>
<name>A0A2T9YR41_9FUNG</name>
<dbReference type="Proteomes" id="UP000245383">
    <property type="component" value="Unassembled WGS sequence"/>
</dbReference>
<proteinExistence type="predicted"/>
<sequence>MSHVPCGIPSAVAEFSGDIDAVIDYVALSIGNKYVSYQYDSIAKVTYFMLYNKESAKKSINTPIEYNEVVVELYQTLNNKNEELISKENIDRFTEFNSIKQPEKRNLKLLAQPIYANSSCPPKPNFKKKWDNSNENYTENNVLVAVIDMDLVNELPDNTGLNDAEM</sequence>